<dbReference type="RefSeq" id="WP_369238219.1">
    <property type="nucleotide sequence ID" value="NZ_CP163435.1"/>
</dbReference>
<dbReference type="AlphaFoldDB" id="A0AB39PE23"/>
<proteinExistence type="predicted"/>
<sequence length="131" mass="13958">MPLPRLVLTESQSRLLAELMLDALPDPAAGAKAQEAVLARGLDADEVLSDVPELAFLGLVVREGGAVAATDLGAALHFEALHEAVELRLSNVVRFVETVDDPNSRWALAVRRLAHGDISLDDALAGVDQMR</sequence>
<name>A0AB39PE23_9ACTN</name>
<protein>
    <submittedName>
        <fullName evidence="1">Uncharacterized protein</fullName>
    </submittedName>
</protein>
<reference evidence="1" key="1">
    <citation type="submission" date="2024-07" db="EMBL/GenBank/DDBJ databases">
        <authorList>
            <person name="Yu S.T."/>
        </authorList>
    </citation>
    <scope>NUCLEOTIDE SEQUENCE</scope>
    <source>
        <strain evidence="1">R21</strain>
    </source>
</reference>
<gene>
    <name evidence="1" type="ORF">AB5J56_33560</name>
</gene>
<organism evidence="1">
    <name type="scientific">Streptomyces sp. R21</name>
    <dbReference type="NCBI Taxonomy" id="3238627"/>
    <lineage>
        <taxon>Bacteria</taxon>
        <taxon>Bacillati</taxon>
        <taxon>Actinomycetota</taxon>
        <taxon>Actinomycetes</taxon>
        <taxon>Kitasatosporales</taxon>
        <taxon>Streptomycetaceae</taxon>
        <taxon>Streptomyces</taxon>
    </lineage>
</organism>
<evidence type="ECO:0000313" key="1">
    <source>
        <dbReference type="EMBL" id="XDQ29325.1"/>
    </source>
</evidence>
<dbReference type="EMBL" id="CP163435">
    <property type="protein sequence ID" value="XDQ29325.1"/>
    <property type="molecule type" value="Genomic_DNA"/>
</dbReference>
<accession>A0AB39PE23</accession>